<name>A0A9D5C7N6_9LILI</name>
<dbReference type="NCBIfam" id="TIGR00756">
    <property type="entry name" value="PPR"/>
    <property type="match status" value="1"/>
</dbReference>
<proteinExistence type="predicted"/>
<reference evidence="1" key="1">
    <citation type="submission" date="2021-03" db="EMBL/GenBank/DDBJ databases">
        <authorList>
            <person name="Li Z."/>
            <person name="Yang C."/>
        </authorList>
    </citation>
    <scope>NUCLEOTIDE SEQUENCE</scope>
    <source>
        <strain evidence="1">Dzin_1.0</strain>
        <tissue evidence="1">Leaf</tissue>
    </source>
</reference>
<keyword evidence="2" id="KW-1185">Reference proteome</keyword>
<protein>
    <recommendedName>
        <fullName evidence="3">Pentatricopeptide repeat-containing protein</fullName>
    </recommendedName>
</protein>
<sequence>MGAAMRELLKGITMMTVLDSDSVLPDDDCSVGIARATLNTRCQIFMSNEFHVDGGIQDDDSDPLKALTSAPIFDHLHVVTVNTIISVCGSHGLLDEAEALLVEMEVLCARRLVTDIANVSDELLNSGFHVDEQLRPIVLKVYIAEGLLVATMFSKCMNYQLWPLVFALGLTTAVIVRVSNELGVGRPTATVFCFRIGGNIDPYRTHFYGCRSYYSKGFAQVLQ</sequence>
<dbReference type="OrthoDB" id="185373at2759"/>
<dbReference type="Proteomes" id="UP001085076">
    <property type="component" value="Miscellaneous, Linkage group lg07"/>
</dbReference>
<dbReference type="AlphaFoldDB" id="A0A9D5C7N6"/>
<accession>A0A9D5C7N6</accession>
<dbReference type="InterPro" id="IPR002885">
    <property type="entry name" value="PPR_rpt"/>
</dbReference>
<evidence type="ECO:0008006" key="3">
    <source>
        <dbReference type="Google" id="ProtNLM"/>
    </source>
</evidence>
<dbReference type="Pfam" id="PF12854">
    <property type="entry name" value="PPR_1"/>
    <property type="match status" value="1"/>
</dbReference>
<evidence type="ECO:0000313" key="1">
    <source>
        <dbReference type="EMBL" id="KAJ0967929.1"/>
    </source>
</evidence>
<gene>
    <name evidence="1" type="ORF">J5N97_024846</name>
</gene>
<dbReference type="EMBL" id="JAGGNH010000007">
    <property type="protein sequence ID" value="KAJ0967929.1"/>
    <property type="molecule type" value="Genomic_DNA"/>
</dbReference>
<reference evidence="1" key="2">
    <citation type="journal article" date="2022" name="Hortic Res">
        <title>The genome of Dioscorea zingiberensis sheds light on the biosynthesis, origin and evolution of the medicinally important diosgenin saponins.</title>
        <authorList>
            <person name="Li Y."/>
            <person name="Tan C."/>
            <person name="Li Z."/>
            <person name="Guo J."/>
            <person name="Li S."/>
            <person name="Chen X."/>
            <person name="Wang C."/>
            <person name="Dai X."/>
            <person name="Yang H."/>
            <person name="Song W."/>
            <person name="Hou L."/>
            <person name="Xu J."/>
            <person name="Tong Z."/>
            <person name="Xu A."/>
            <person name="Yuan X."/>
            <person name="Wang W."/>
            <person name="Yang Q."/>
            <person name="Chen L."/>
            <person name="Sun Z."/>
            <person name="Wang K."/>
            <person name="Pan B."/>
            <person name="Chen J."/>
            <person name="Bao Y."/>
            <person name="Liu F."/>
            <person name="Qi X."/>
            <person name="Gang D.R."/>
            <person name="Wen J."/>
            <person name="Li J."/>
        </authorList>
    </citation>
    <scope>NUCLEOTIDE SEQUENCE</scope>
    <source>
        <strain evidence="1">Dzin_1.0</strain>
    </source>
</reference>
<organism evidence="1 2">
    <name type="scientific">Dioscorea zingiberensis</name>
    <dbReference type="NCBI Taxonomy" id="325984"/>
    <lineage>
        <taxon>Eukaryota</taxon>
        <taxon>Viridiplantae</taxon>
        <taxon>Streptophyta</taxon>
        <taxon>Embryophyta</taxon>
        <taxon>Tracheophyta</taxon>
        <taxon>Spermatophyta</taxon>
        <taxon>Magnoliopsida</taxon>
        <taxon>Liliopsida</taxon>
        <taxon>Dioscoreales</taxon>
        <taxon>Dioscoreaceae</taxon>
        <taxon>Dioscorea</taxon>
    </lineage>
</organism>
<evidence type="ECO:0000313" key="2">
    <source>
        <dbReference type="Proteomes" id="UP001085076"/>
    </source>
</evidence>
<comment type="caution">
    <text evidence="1">The sequence shown here is derived from an EMBL/GenBank/DDBJ whole genome shotgun (WGS) entry which is preliminary data.</text>
</comment>